<dbReference type="PANTHER" id="PTHR43491">
    <property type="entry name" value="UDP-N-ACETYL-D-MANNOSAMINE DEHYDROGENASE"/>
    <property type="match status" value="1"/>
</dbReference>
<feature type="domain" description="UDP-glucose/GDP-mannose dehydrogenase C-terminal" evidence="5">
    <location>
        <begin position="319"/>
        <end position="414"/>
    </location>
</feature>
<name>A0A1M6PKQ0_9FIRM</name>
<dbReference type="InterPro" id="IPR036291">
    <property type="entry name" value="NAD(P)-bd_dom_sf"/>
</dbReference>
<organism evidence="6 7">
    <name type="scientific">Geosporobacter subterraneus DSM 17957</name>
    <dbReference type="NCBI Taxonomy" id="1121919"/>
    <lineage>
        <taxon>Bacteria</taxon>
        <taxon>Bacillati</taxon>
        <taxon>Bacillota</taxon>
        <taxon>Clostridia</taxon>
        <taxon>Peptostreptococcales</taxon>
        <taxon>Thermotaleaceae</taxon>
        <taxon>Geosporobacter</taxon>
    </lineage>
</organism>
<reference evidence="7" key="1">
    <citation type="submission" date="2016-11" db="EMBL/GenBank/DDBJ databases">
        <authorList>
            <person name="Varghese N."/>
            <person name="Submissions S."/>
        </authorList>
    </citation>
    <scope>NUCLEOTIDE SEQUENCE [LARGE SCALE GENOMIC DNA]</scope>
    <source>
        <strain evidence="7">DSM 17957</strain>
    </source>
</reference>
<dbReference type="Gene3D" id="3.40.50.720">
    <property type="entry name" value="NAD(P)-binding Rossmann-like Domain"/>
    <property type="match status" value="2"/>
</dbReference>
<dbReference type="OrthoDB" id="9803238at2"/>
<dbReference type="RefSeq" id="WP_110942578.1">
    <property type="nucleotide sequence ID" value="NZ_FQZV01000071.1"/>
</dbReference>
<evidence type="ECO:0000256" key="1">
    <source>
        <dbReference type="ARBA" id="ARBA00006601"/>
    </source>
</evidence>
<dbReference type="InterPro" id="IPR017476">
    <property type="entry name" value="UDP-Glc/GDP-Man"/>
</dbReference>
<accession>A0A1M6PKQ0</accession>
<evidence type="ECO:0000313" key="7">
    <source>
        <dbReference type="Proteomes" id="UP000184536"/>
    </source>
</evidence>
<dbReference type="EMBL" id="FQZV01000071">
    <property type="protein sequence ID" value="SHK08514.1"/>
    <property type="molecule type" value="Genomic_DNA"/>
</dbReference>
<protein>
    <submittedName>
        <fullName evidence="6">UDP-N-acetyl-D-mannosaminuronic acid dehydrogenase</fullName>
    </submittedName>
</protein>
<dbReference type="SUPFAM" id="SSF51735">
    <property type="entry name" value="NAD(P)-binding Rossmann-fold domains"/>
    <property type="match status" value="1"/>
</dbReference>
<comment type="similarity">
    <text evidence="1 4">Belongs to the UDP-glucose/GDP-mannose dehydrogenase family.</text>
</comment>
<dbReference type="STRING" id="1121919.SAMN02745975_03607"/>
<evidence type="ECO:0000256" key="3">
    <source>
        <dbReference type="ARBA" id="ARBA00023027"/>
    </source>
</evidence>
<dbReference type="SUPFAM" id="SSF48179">
    <property type="entry name" value="6-phosphogluconate dehydrogenase C-terminal domain-like"/>
    <property type="match status" value="1"/>
</dbReference>
<gene>
    <name evidence="6" type="ORF">SAMN02745975_03607</name>
</gene>
<dbReference type="Pfam" id="PF00984">
    <property type="entry name" value="UDPG_MGDP_dh"/>
    <property type="match status" value="1"/>
</dbReference>
<proteinExistence type="inferred from homology"/>
<keyword evidence="2" id="KW-0560">Oxidoreductase</keyword>
<dbReference type="InterPro" id="IPR014026">
    <property type="entry name" value="UDP-Glc/GDP-Man_DH_dimer"/>
</dbReference>
<dbReference type="AlphaFoldDB" id="A0A1M6PKQ0"/>
<keyword evidence="3" id="KW-0520">NAD</keyword>
<evidence type="ECO:0000313" key="6">
    <source>
        <dbReference type="EMBL" id="SHK08514.1"/>
    </source>
</evidence>
<dbReference type="PANTHER" id="PTHR43491:SF2">
    <property type="entry name" value="UDP-N-ACETYL-D-MANNOSAMINE DEHYDROGENASE"/>
    <property type="match status" value="1"/>
</dbReference>
<dbReference type="PIRSF" id="PIRSF000124">
    <property type="entry name" value="UDPglc_GDPman_dh"/>
    <property type="match status" value="1"/>
</dbReference>
<sequence length="423" mass="47130">MNVYVFGLGHIGLPMAVWIALKGHTVTGIDINQNQIKSIREGNVAICEHHKGKHIACIAKDLLESNRLRIQDTFYRFDAYPAVFIITVGIADRPDGTQDVSPIQQVVETILPTLVDGDLLLFKTTMIPGTIDTAVIPKIQVMNKKIYVAYSPETISETAAFYELEYNERILSAMDEDSYNIAESFLKGLTDSPIHRASAIKVAETVKVVQNIARDVNIALINEISEFALELGIDIHELRKLVNTHPRVDLLESGPGVGGYCLPNALKYLQLALPDAKQKEMLLMNTARTQNDHRPIKIVHLAAKILKTYGKDIKNSKFAVIGLAMKDYCADYRYSPALEIVKHLLKEGAEIRAFDPLIPDFVVHQSNSYTEAIHLADCIIIAAKQENITFDPIEISQAMNKPAIVVDTRNALEPHPDILLYKV</sequence>
<dbReference type="NCBIfam" id="TIGR03026">
    <property type="entry name" value="NDP-sugDHase"/>
    <property type="match status" value="1"/>
</dbReference>
<dbReference type="GO" id="GO:0000271">
    <property type="term" value="P:polysaccharide biosynthetic process"/>
    <property type="evidence" value="ECO:0007669"/>
    <property type="project" value="InterPro"/>
</dbReference>
<dbReference type="Pfam" id="PF03721">
    <property type="entry name" value="UDPG_MGDP_dh_N"/>
    <property type="match status" value="1"/>
</dbReference>
<dbReference type="InterPro" id="IPR036220">
    <property type="entry name" value="UDP-Glc/GDP-Man_DH_C_sf"/>
</dbReference>
<evidence type="ECO:0000256" key="2">
    <source>
        <dbReference type="ARBA" id="ARBA00023002"/>
    </source>
</evidence>
<dbReference type="InterPro" id="IPR014027">
    <property type="entry name" value="UDP-Glc/GDP-Man_DH_C"/>
</dbReference>
<keyword evidence="7" id="KW-1185">Reference proteome</keyword>
<dbReference type="SMART" id="SM00984">
    <property type="entry name" value="UDPG_MGDP_dh_C"/>
    <property type="match status" value="1"/>
</dbReference>
<dbReference type="Proteomes" id="UP000184536">
    <property type="component" value="Unassembled WGS sequence"/>
</dbReference>
<dbReference type="InterPro" id="IPR008927">
    <property type="entry name" value="6-PGluconate_DH-like_C_sf"/>
</dbReference>
<evidence type="ECO:0000259" key="5">
    <source>
        <dbReference type="SMART" id="SM00984"/>
    </source>
</evidence>
<dbReference type="InterPro" id="IPR028359">
    <property type="entry name" value="UDP_ManNAc/GlcNAc_DH"/>
</dbReference>
<dbReference type="GO" id="GO:0016616">
    <property type="term" value="F:oxidoreductase activity, acting on the CH-OH group of donors, NAD or NADP as acceptor"/>
    <property type="evidence" value="ECO:0007669"/>
    <property type="project" value="InterPro"/>
</dbReference>
<dbReference type="Pfam" id="PF03720">
    <property type="entry name" value="UDPG_MGDP_dh_C"/>
    <property type="match status" value="1"/>
</dbReference>
<evidence type="ECO:0000256" key="4">
    <source>
        <dbReference type="PIRNR" id="PIRNR000124"/>
    </source>
</evidence>
<dbReference type="SUPFAM" id="SSF52413">
    <property type="entry name" value="UDP-glucose/GDP-mannose dehydrogenase C-terminal domain"/>
    <property type="match status" value="1"/>
</dbReference>
<dbReference type="GO" id="GO:0016628">
    <property type="term" value="F:oxidoreductase activity, acting on the CH-CH group of donors, NAD or NADP as acceptor"/>
    <property type="evidence" value="ECO:0007669"/>
    <property type="project" value="InterPro"/>
</dbReference>
<dbReference type="GO" id="GO:0051287">
    <property type="term" value="F:NAD binding"/>
    <property type="evidence" value="ECO:0007669"/>
    <property type="project" value="InterPro"/>
</dbReference>
<dbReference type="InterPro" id="IPR001732">
    <property type="entry name" value="UDP-Glc/GDP-Man_DH_N"/>
</dbReference>
<dbReference type="PIRSF" id="PIRSF500136">
    <property type="entry name" value="UDP_ManNAc_DH"/>
    <property type="match status" value="1"/>
</dbReference>